<dbReference type="Proteomes" id="UP000253831">
    <property type="component" value="Unassembled WGS sequence"/>
</dbReference>
<accession>A0A369XWC4</accession>
<comment type="caution">
    <text evidence="2">The sequence shown here is derived from an EMBL/GenBank/DDBJ whole genome shotgun (WGS) entry which is preliminary data.</text>
</comment>
<name>A0A369XWC4_9PROT</name>
<reference evidence="2 3" key="1">
    <citation type="submission" date="2018-05" db="EMBL/GenBank/DDBJ databases">
        <title>Integrated omic analyses show evidence that a Ca. Accumulibacter phosphatis strain performs denitrification under micro-aerobic conditions.</title>
        <authorList>
            <person name="Camejo P.Y."/>
            <person name="Katherine M.D."/>
            <person name="Daniel N.R."/>
        </authorList>
    </citation>
    <scope>NUCLEOTIDE SEQUENCE [LARGE SCALE GENOMIC DNA]</scope>
    <source>
        <strain evidence="2">UW-LDO-IC</strain>
    </source>
</reference>
<evidence type="ECO:0000313" key="3">
    <source>
        <dbReference type="Proteomes" id="UP000253831"/>
    </source>
</evidence>
<proteinExistence type="predicted"/>
<evidence type="ECO:0000313" key="2">
    <source>
        <dbReference type="EMBL" id="RDE51678.1"/>
    </source>
</evidence>
<protein>
    <submittedName>
        <fullName evidence="2">Uncharacterized protein</fullName>
    </submittedName>
</protein>
<sequence>MSADAGSGIQPAGSFEPVHRSPGTALECQQAFFGSLEALTGIPCDRFAEDCSWPGLCTGKLRQRR</sequence>
<gene>
    <name evidence="2" type="ORF">DVS81_04670</name>
</gene>
<feature type="region of interest" description="Disordered" evidence="1">
    <location>
        <begin position="1"/>
        <end position="21"/>
    </location>
</feature>
<organism evidence="2 3">
    <name type="scientific">Candidatus Accumulibacter meliphilus</name>
    <dbReference type="NCBI Taxonomy" id="2211374"/>
    <lineage>
        <taxon>Bacteria</taxon>
        <taxon>Pseudomonadati</taxon>
        <taxon>Pseudomonadota</taxon>
        <taxon>Betaproteobacteria</taxon>
        <taxon>Candidatus Accumulibacter</taxon>
    </lineage>
</organism>
<evidence type="ECO:0000256" key="1">
    <source>
        <dbReference type="SAM" id="MobiDB-lite"/>
    </source>
</evidence>
<dbReference type="EMBL" id="QPGA01000005">
    <property type="protein sequence ID" value="RDE51678.1"/>
    <property type="molecule type" value="Genomic_DNA"/>
</dbReference>
<dbReference type="AlphaFoldDB" id="A0A369XWC4"/>